<keyword evidence="1" id="KW-0804">Transcription</keyword>
<organism evidence="1 2">
    <name type="scientific">Hypoxylon rubiginosum</name>
    <dbReference type="NCBI Taxonomy" id="110542"/>
    <lineage>
        <taxon>Eukaryota</taxon>
        <taxon>Fungi</taxon>
        <taxon>Dikarya</taxon>
        <taxon>Ascomycota</taxon>
        <taxon>Pezizomycotina</taxon>
        <taxon>Sordariomycetes</taxon>
        <taxon>Xylariomycetidae</taxon>
        <taxon>Xylariales</taxon>
        <taxon>Hypoxylaceae</taxon>
        <taxon>Hypoxylon</taxon>
    </lineage>
</organism>
<protein>
    <submittedName>
        <fullName evidence="1">DNA-directed RNA polymerase I subunit RPA34.5-domain-containing protein</fullName>
    </submittedName>
</protein>
<comment type="caution">
    <text evidence="1">The sequence shown here is derived from an EMBL/GenBank/DDBJ whole genome shotgun (WGS) entry which is preliminary data.</text>
</comment>
<evidence type="ECO:0000313" key="2">
    <source>
        <dbReference type="Proteomes" id="UP001497680"/>
    </source>
</evidence>
<proteinExistence type="predicted"/>
<gene>
    <name evidence="1" type="ORF">F4821DRAFT_129178</name>
</gene>
<keyword evidence="2" id="KW-1185">Reference proteome</keyword>
<reference evidence="1 2" key="1">
    <citation type="journal article" date="2022" name="New Phytol.">
        <title>Ecological generalism drives hyperdiversity of secondary metabolite gene clusters in xylarialean endophytes.</title>
        <authorList>
            <person name="Franco M.E.E."/>
            <person name="Wisecaver J.H."/>
            <person name="Arnold A.E."/>
            <person name="Ju Y.M."/>
            <person name="Slot J.C."/>
            <person name="Ahrendt S."/>
            <person name="Moore L.P."/>
            <person name="Eastman K.E."/>
            <person name="Scott K."/>
            <person name="Konkel Z."/>
            <person name="Mondo S.J."/>
            <person name="Kuo A."/>
            <person name="Hayes R.D."/>
            <person name="Haridas S."/>
            <person name="Andreopoulos B."/>
            <person name="Riley R."/>
            <person name="LaButti K."/>
            <person name="Pangilinan J."/>
            <person name="Lipzen A."/>
            <person name="Amirebrahimi M."/>
            <person name="Yan J."/>
            <person name="Adam C."/>
            <person name="Keymanesh K."/>
            <person name="Ng V."/>
            <person name="Louie K."/>
            <person name="Northen T."/>
            <person name="Drula E."/>
            <person name="Henrissat B."/>
            <person name="Hsieh H.M."/>
            <person name="Youens-Clark K."/>
            <person name="Lutzoni F."/>
            <person name="Miadlikowska J."/>
            <person name="Eastwood D.C."/>
            <person name="Hamelin R.C."/>
            <person name="Grigoriev I.V."/>
            <person name="U'Ren J.M."/>
        </authorList>
    </citation>
    <scope>NUCLEOTIDE SEQUENCE [LARGE SCALE GENOMIC DNA]</scope>
    <source>
        <strain evidence="1 2">ER1909</strain>
    </source>
</reference>
<dbReference type="Proteomes" id="UP001497680">
    <property type="component" value="Unassembled WGS sequence"/>
</dbReference>
<name>A0ACC0D0Q3_9PEZI</name>
<evidence type="ECO:0000313" key="1">
    <source>
        <dbReference type="EMBL" id="KAI6086327.1"/>
    </source>
</evidence>
<keyword evidence="1" id="KW-0240">DNA-directed RNA polymerase</keyword>
<accession>A0ACC0D0Q3</accession>
<dbReference type="EMBL" id="MU394316">
    <property type="protein sequence ID" value="KAI6086327.1"/>
    <property type="molecule type" value="Genomic_DNA"/>
</dbReference>
<sequence length="563" mass="59204">MAKPRTRAPVGSLSNMATKVRDQKAASKNKPVELKSAKFAKDATSSSEASGSGSGSDSDSGSGSSDDNDVDIEAARKKYAAKLASKRKASEKEKPKSVPTKPASTKPTSKAATTSPDDSESEGSQTSSTEASIPNTPKATTTKTNGTKTNGAKDAAKNKSESSSETSSEESDSESDSESESEAKKAGVHQSDAAGSQDESSDAASEIGSDSDEEPNNDQGSAIEIDGEETAVSRVNGQSAAESSAAFPRPRWLNNSNFAIRKAMSDNPAQEVADFFSKTSLEGKQLWYFTAPASLSITILKDMEIDLTKAVTGDSLLQHNGDDFGIYRESEATNTQIQLLIPSPAGDSYTPLSRGLNDTVHLRRIAKFGPDGAISATATDEYTPTPKPIRQQPQNLKPRFTPIGVPTATPPPVESLKTRPALATETGESEVDSDQDMTDVGKSQMPETPTRPKGSKKSSATNGMLKRKHPEDEGDKSTSAKASTKRAKTTKSSTAKSSSTKETPVQPPTQPALSNGKSSNASTAAIKSKAKPAKKDKKDSRKSSVLPSKLTPVPVPSIPGMRR</sequence>